<proteinExistence type="predicted"/>
<feature type="region of interest" description="Disordered" evidence="1">
    <location>
        <begin position="32"/>
        <end position="60"/>
    </location>
</feature>
<dbReference type="Proteomes" id="UP000006727">
    <property type="component" value="Chromosome 12"/>
</dbReference>
<sequence>MPGIEKIAMGYDGGIAAAVPYSWETAPGKPIAEAGSAASEARMAPLAPPPGSKGARRPVNFSESAFHGFAPEVELQQKSSGQHFAEKLFKKLQGKLKKKSKVLAASLSVENLRSLTEHKKRTSSPEGSMQSRSSYDSDERGEGSWSSCSTFEHPDTPNTATSTSSMNSLSSSLSWDSNGSYPNVPSQAGSQQLGSLPLSDDDVSHESDDESCRAGPRESAWHEDSEEEEELTEQEWQIVRYVSMERGNSSLFSTFVRQSSLTPLGDHSYQLSPLAGRKSEHQ</sequence>
<dbReference type="Gramene" id="Pp3c12_17760V3.2">
    <property type="protein sequence ID" value="PAC:32972946.CDS.1"/>
    <property type="gene ID" value="Pp3c12_17760"/>
</dbReference>
<feature type="region of interest" description="Disordered" evidence="1">
    <location>
        <begin position="114"/>
        <end position="233"/>
    </location>
</feature>
<dbReference type="EnsemblPlants" id="Pp3c12_17760V3.2">
    <property type="protein sequence ID" value="PAC:32972946.CDS.1"/>
    <property type="gene ID" value="Pp3c12_17760"/>
</dbReference>
<dbReference type="PaxDb" id="3218-PP1S46_232V6.1"/>
<organism evidence="2">
    <name type="scientific">Physcomitrium patens</name>
    <name type="common">Spreading-leaved earth moss</name>
    <name type="synonym">Physcomitrella patens</name>
    <dbReference type="NCBI Taxonomy" id="3218"/>
    <lineage>
        <taxon>Eukaryota</taxon>
        <taxon>Viridiplantae</taxon>
        <taxon>Streptophyta</taxon>
        <taxon>Embryophyta</taxon>
        <taxon>Bryophyta</taxon>
        <taxon>Bryophytina</taxon>
        <taxon>Bryopsida</taxon>
        <taxon>Funariidae</taxon>
        <taxon>Funariales</taxon>
        <taxon>Funariaceae</taxon>
        <taxon>Physcomitrium</taxon>
    </lineage>
</organism>
<evidence type="ECO:0000313" key="4">
    <source>
        <dbReference type="Proteomes" id="UP000006727"/>
    </source>
</evidence>
<reference evidence="3" key="3">
    <citation type="submission" date="2020-12" db="UniProtKB">
        <authorList>
            <consortium name="EnsemblPlants"/>
        </authorList>
    </citation>
    <scope>IDENTIFICATION</scope>
</reference>
<feature type="compositionally biased region" description="Polar residues" evidence="1">
    <location>
        <begin position="124"/>
        <end position="134"/>
    </location>
</feature>
<dbReference type="InParanoid" id="A0A2K1JR69"/>
<feature type="compositionally biased region" description="Low complexity" evidence="1">
    <location>
        <begin position="161"/>
        <end position="180"/>
    </location>
</feature>
<reference evidence="2 4" key="2">
    <citation type="journal article" date="2018" name="Plant J.">
        <title>The Physcomitrella patens chromosome-scale assembly reveals moss genome structure and evolution.</title>
        <authorList>
            <person name="Lang D."/>
            <person name="Ullrich K.K."/>
            <person name="Murat F."/>
            <person name="Fuchs J."/>
            <person name="Jenkins J."/>
            <person name="Haas F.B."/>
            <person name="Piednoel M."/>
            <person name="Gundlach H."/>
            <person name="Van Bel M."/>
            <person name="Meyberg R."/>
            <person name="Vives C."/>
            <person name="Morata J."/>
            <person name="Symeonidi A."/>
            <person name="Hiss M."/>
            <person name="Muchero W."/>
            <person name="Kamisugi Y."/>
            <person name="Saleh O."/>
            <person name="Blanc G."/>
            <person name="Decker E.L."/>
            <person name="van Gessel N."/>
            <person name="Grimwood J."/>
            <person name="Hayes R.D."/>
            <person name="Graham S.W."/>
            <person name="Gunter L.E."/>
            <person name="McDaniel S.F."/>
            <person name="Hoernstein S.N.W."/>
            <person name="Larsson A."/>
            <person name="Li F.W."/>
            <person name="Perroud P.F."/>
            <person name="Phillips J."/>
            <person name="Ranjan P."/>
            <person name="Rokshar D.S."/>
            <person name="Rothfels C.J."/>
            <person name="Schneider L."/>
            <person name="Shu S."/>
            <person name="Stevenson D.W."/>
            <person name="Thummler F."/>
            <person name="Tillich M."/>
            <person name="Villarreal Aguilar J.C."/>
            <person name="Widiez T."/>
            <person name="Wong G.K."/>
            <person name="Wymore A."/>
            <person name="Zhang Y."/>
            <person name="Zimmer A.D."/>
            <person name="Quatrano R.S."/>
            <person name="Mayer K.F.X."/>
            <person name="Goodstein D."/>
            <person name="Casacuberta J.M."/>
            <person name="Vandepoele K."/>
            <person name="Reski R."/>
            <person name="Cuming A.C."/>
            <person name="Tuskan G.A."/>
            <person name="Maumus F."/>
            <person name="Salse J."/>
            <person name="Schmutz J."/>
            <person name="Rensing S.A."/>
        </authorList>
    </citation>
    <scope>NUCLEOTIDE SEQUENCE [LARGE SCALE GENOMIC DNA]</scope>
    <source>
        <strain evidence="3 4">cv. Gransden 2004</strain>
    </source>
</reference>
<feature type="compositionally biased region" description="Polar residues" evidence="1">
    <location>
        <begin position="144"/>
        <end position="160"/>
    </location>
</feature>
<feature type="compositionally biased region" description="Acidic residues" evidence="1">
    <location>
        <begin position="224"/>
        <end position="233"/>
    </location>
</feature>
<feature type="compositionally biased region" description="Polar residues" evidence="1">
    <location>
        <begin position="181"/>
        <end position="194"/>
    </location>
</feature>
<evidence type="ECO:0000313" key="3">
    <source>
        <dbReference type="EnsemblPlants" id="PAC:32972945.CDS.1"/>
    </source>
</evidence>
<gene>
    <name evidence="2" type="ORF">PHYPA_016416</name>
</gene>
<accession>A0A2K1JR69</accession>
<evidence type="ECO:0000313" key="2">
    <source>
        <dbReference type="EMBL" id="PNR44033.1"/>
    </source>
</evidence>
<dbReference type="EMBL" id="ABEU02000012">
    <property type="protein sequence ID" value="PNR44033.1"/>
    <property type="molecule type" value="Genomic_DNA"/>
</dbReference>
<evidence type="ECO:0000256" key="1">
    <source>
        <dbReference type="SAM" id="MobiDB-lite"/>
    </source>
</evidence>
<name>A0A2K1JR69_PHYPA</name>
<reference evidence="2 4" key="1">
    <citation type="journal article" date="2008" name="Science">
        <title>The Physcomitrella genome reveals evolutionary insights into the conquest of land by plants.</title>
        <authorList>
            <person name="Rensing S."/>
            <person name="Lang D."/>
            <person name="Zimmer A."/>
            <person name="Terry A."/>
            <person name="Salamov A."/>
            <person name="Shapiro H."/>
            <person name="Nishiyama T."/>
            <person name="Perroud P.-F."/>
            <person name="Lindquist E."/>
            <person name="Kamisugi Y."/>
            <person name="Tanahashi T."/>
            <person name="Sakakibara K."/>
            <person name="Fujita T."/>
            <person name="Oishi K."/>
            <person name="Shin-I T."/>
            <person name="Kuroki Y."/>
            <person name="Toyoda A."/>
            <person name="Suzuki Y."/>
            <person name="Hashimoto A."/>
            <person name="Yamaguchi K."/>
            <person name="Sugano A."/>
            <person name="Kohara Y."/>
            <person name="Fujiyama A."/>
            <person name="Anterola A."/>
            <person name="Aoki S."/>
            <person name="Ashton N."/>
            <person name="Barbazuk W.B."/>
            <person name="Barker E."/>
            <person name="Bennetzen J."/>
            <person name="Bezanilla M."/>
            <person name="Blankenship R."/>
            <person name="Cho S.H."/>
            <person name="Dutcher S."/>
            <person name="Estelle M."/>
            <person name="Fawcett J.A."/>
            <person name="Gundlach H."/>
            <person name="Hanada K."/>
            <person name="Heyl A."/>
            <person name="Hicks K.A."/>
            <person name="Hugh J."/>
            <person name="Lohr M."/>
            <person name="Mayer K."/>
            <person name="Melkozernov A."/>
            <person name="Murata T."/>
            <person name="Nelson D."/>
            <person name="Pils B."/>
            <person name="Prigge M."/>
            <person name="Reiss B."/>
            <person name="Renner T."/>
            <person name="Rombauts S."/>
            <person name="Rushton P."/>
            <person name="Sanderfoot A."/>
            <person name="Schween G."/>
            <person name="Shiu S.-H."/>
            <person name="Stueber K."/>
            <person name="Theodoulou F.L."/>
            <person name="Tu H."/>
            <person name="Van de Peer Y."/>
            <person name="Verrier P.J."/>
            <person name="Waters E."/>
            <person name="Wood A."/>
            <person name="Yang L."/>
            <person name="Cove D."/>
            <person name="Cuming A."/>
            <person name="Hasebe M."/>
            <person name="Lucas S."/>
            <person name="Mishler D.B."/>
            <person name="Reski R."/>
            <person name="Grigoriev I."/>
            <person name="Quatrano R.S."/>
            <person name="Boore J.L."/>
        </authorList>
    </citation>
    <scope>NUCLEOTIDE SEQUENCE [LARGE SCALE GENOMIC DNA]</scope>
    <source>
        <strain evidence="3 4">cv. Gransden 2004</strain>
    </source>
</reference>
<dbReference type="EnsemblPlants" id="Pp3c12_17760V3.1">
    <property type="protein sequence ID" value="PAC:32972945.CDS.1"/>
    <property type="gene ID" value="Pp3c12_17760"/>
</dbReference>
<protein>
    <submittedName>
        <fullName evidence="2 3">Uncharacterized protein</fullName>
    </submittedName>
</protein>
<feature type="region of interest" description="Disordered" evidence="1">
    <location>
        <begin position="263"/>
        <end position="282"/>
    </location>
</feature>
<feature type="compositionally biased region" description="Basic and acidic residues" evidence="1">
    <location>
        <begin position="202"/>
        <end position="223"/>
    </location>
</feature>
<keyword evidence="4" id="KW-1185">Reference proteome</keyword>
<dbReference type="Gramene" id="Pp3c12_17760V3.1">
    <property type="protein sequence ID" value="PAC:32972945.CDS.1"/>
    <property type="gene ID" value="Pp3c12_17760"/>
</dbReference>
<dbReference type="AlphaFoldDB" id="A0A2K1JR69"/>